<dbReference type="EMBL" id="BARU01022787">
    <property type="protein sequence ID" value="GAH47575.1"/>
    <property type="molecule type" value="Genomic_DNA"/>
</dbReference>
<comment type="caution">
    <text evidence="1">The sequence shown here is derived from an EMBL/GenBank/DDBJ whole genome shotgun (WGS) entry which is preliminary data.</text>
</comment>
<reference evidence="1" key="1">
    <citation type="journal article" date="2014" name="Front. Microbiol.">
        <title>High frequency of phylogenetically diverse reductive dehalogenase-homologous genes in deep subseafloor sedimentary metagenomes.</title>
        <authorList>
            <person name="Kawai M."/>
            <person name="Futagami T."/>
            <person name="Toyoda A."/>
            <person name="Takaki Y."/>
            <person name="Nishi S."/>
            <person name="Hori S."/>
            <person name="Arai W."/>
            <person name="Tsubouchi T."/>
            <person name="Morono Y."/>
            <person name="Uchiyama I."/>
            <person name="Ito T."/>
            <person name="Fujiyama A."/>
            <person name="Inagaki F."/>
            <person name="Takami H."/>
        </authorList>
    </citation>
    <scope>NUCLEOTIDE SEQUENCE</scope>
    <source>
        <strain evidence="1">Expedition CK06-06</strain>
    </source>
</reference>
<dbReference type="AlphaFoldDB" id="X1GRU8"/>
<protein>
    <recommendedName>
        <fullName evidence="2">Transcriptional regulator</fullName>
    </recommendedName>
</protein>
<proteinExistence type="predicted"/>
<gene>
    <name evidence="1" type="ORF">S03H2_37072</name>
</gene>
<dbReference type="Gene3D" id="3.90.1150.10">
    <property type="entry name" value="Aspartate Aminotransferase, domain 1"/>
    <property type="match status" value="1"/>
</dbReference>
<accession>X1GRU8</accession>
<sequence length="48" mass="5393">YKSLGGNPGDFSESERAQEEVLTLPMYPELNEEQIGLIAKTIQSFFQS</sequence>
<feature type="non-terminal residue" evidence="1">
    <location>
        <position position="1"/>
    </location>
</feature>
<dbReference type="InterPro" id="IPR015424">
    <property type="entry name" value="PyrdxlP-dep_Trfase"/>
</dbReference>
<evidence type="ECO:0000313" key="1">
    <source>
        <dbReference type="EMBL" id="GAH47575.1"/>
    </source>
</evidence>
<name>X1GRU8_9ZZZZ</name>
<dbReference type="InterPro" id="IPR015422">
    <property type="entry name" value="PyrdxlP-dep_Trfase_small"/>
</dbReference>
<evidence type="ECO:0008006" key="2">
    <source>
        <dbReference type="Google" id="ProtNLM"/>
    </source>
</evidence>
<dbReference type="SUPFAM" id="SSF53383">
    <property type="entry name" value="PLP-dependent transferases"/>
    <property type="match status" value="1"/>
</dbReference>
<organism evidence="1">
    <name type="scientific">marine sediment metagenome</name>
    <dbReference type="NCBI Taxonomy" id="412755"/>
    <lineage>
        <taxon>unclassified sequences</taxon>
        <taxon>metagenomes</taxon>
        <taxon>ecological metagenomes</taxon>
    </lineage>
</organism>